<feature type="region of interest" description="Disordered" evidence="11">
    <location>
        <begin position="1"/>
        <end position="26"/>
    </location>
</feature>
<reference evidence="15" key="1">
    <citation type="journal article" date="2019" name="Int. J. Syst. Evol. Microbiol.">
        <title>The Global Catalogue of Microorganisms (GCM) 10K type strain sequencing project: providing services to taxonomists for standard genome sequencing and annotation.</title>
        <authorList>
            <consortium name="The Broad Institute Genomics Platform"/>
            <consortium name="The Broad Institute Genome Sequencing Center for Infectious Disease"/>
            <person name="Wu L."/>
            <person name="Ma J."/>
        </authorList>
    </citation>
    <scope>NUCLEOTIDE SEQUENCE [LARGE SCALE GENOMIC DNA]</scope>
    <source>
        <strain evidence="15">JCM 19125</strain>
    </source>
</reference>
<comment type="pathway">
    <text evidence="2">Lipid metabolism.</text>
</comment>
<keyword evidence="7" id="KW-0319">Glycerol metabolism</keyword>
<gene>
    <name evidence="14" type="ORF">GCM10025789_19910</name>
</gene>
<feature type="domain" description="O-acyltransferase WSD1-like N-terminal" evidence="12">
    <location>
        <begin position="84"/>
        <end position="206"/>
    </location>
</feature>
<evidence type="ECO:0000259" key="12">
    <source>
        <dbReference type="Pfam" id="PF03007"/>
    </source>
</evidence>
<dbReference type="Pfam" id="PF03007">
    <property type="entry name" value="WS_DGAT_cat"/>
    <property type="match status" value="1"/>
</dbReference>
<dbReference type="InterPro" id="IPR009721">
    <property type="entry name" value="O-acyltransferase_WSD1_C"/>
</dbReference>
<evidence type="ECO:0000256" key="4">
    <source>
        <dbReference type="ARBA" id="ARBA00013244"/>
    </source>
</evidence>
<dbReference type="Gene3D" id="3.30.559.10">
    <property type="entry name" value="Chloramphenicol acetyltransferase-like domain"/>
    <property type="match status" value="1"/>
</dbReference>
<evidence type="ECO:0000313" key="14">
    <source>
        <dbReference type="EMBL" id="GAA4901268.1"/>
    </source>
</evidence>
<evidence type="ECO:0000256" key="10">
    <source>
        <dbReference type="ARBA" id="ARBA00048109"/>
    </source>
</evidence>
<evidence type="ECO:0000313" key="15">
    <source>
        <dbReference type="Proteomes" id="UP001501521"/>
    </source>
</evidence>
<keyword evidence="6" id="KW-0808">Transferase</keyword>
<keyword evidence="9" id="KW-0012">Acyltransferase</keyword>
<keyword evidence="5" id="KW-0444">Lipid biosynthesis</keyword>
<dbReference type="PANTHER" id="PTHR31650">
    <property type="entry name" value="O-ACYLTRANSFERASE (WSD1-LIKE) FAMILY PROTEIN"/>
    <property type="match status" value="1"/>
</dbReference>
<evidence type="ECO:0000256" key="7">
    <source>
        <dbReference type="ARBA" id="ARBA00022798"/>
    </source>
</evidence>
<evidence type="ECO:0000256" key="5">
    <source>
        <dbReference type="ARBA" id="ARBA00022516"/>
    </source>
</evidence>
<protein>
    <recommendedName>
        <fullName evidence="4">diacylglycerol O-acyltransferase</fullName>
        <ecNumber evidence="4">2.3.1.20</ecNumber>
    </recommendedName>
</protein>
<dbReference type="Proteomes" id="UP001501521">
    <property type="component" value="Unassembled WGS sequence"/>
</dbReference>
<evidence type="ECO:0000256" key="1">
    <source>
        <dbReference type="ARBA" id="ARBA00004771"/>
    </source>
</evidence>
<dbReference type="Pfam" id="PF06974">
    <property type="entry name" value="WS_DGAT_C"/>
    <property type="match status" value="1"/>
</dbReference>
<dbReference type="InterPro" id="IPR023213">
    <property type="entry name" value="CAT-like_dom_sf"/>
</dbReference>
<dbReference type="EMBL" id="BAABLV010000031">
    <property type="protein sequence ID" value="GAA4901268.1"/>
    <property type="molecule type" value="Genomic_DNA"/>
</dbReference>
<comment type="pathway">
    <text evidence="1">Glycerolipid metabolism; triacylglycerol biosynthesis.</text>
</comment>
<evidence type="ECO:0000256" key="8">
    <source>
        <dbReference type="ARBA" id="ARBA00023098"/>
    </source>
</evidence>
<evidence type="ECO:0000256" key="11">
    <source>
        <dbReference type="SAM" id="MobiDB-lite"/>
    </source>
</evidence>
<keyword evidence="15" id="KW-1185">Reference proteome</keyword>
<comment type="caution">
    <text evidence="14">The sequence shown here is derived from an EMBL/GenBank/DDBJ whole genome shotgun (WGS) entry which is preliminary data.</text>
</comment>
<evidence type="ECO:0000259" key="13">
    <source>
        <dbReference type="Pfam" id="PF06974"/>
    </source>
</evidence>
<sequence>MVHGSGPRPANSLHRRGGGERLSGADASNIEIDSPQQVNVFLLAGLLGIGGFVMPGGIDMATLRAALAARLAGPVEGSTLVRFAQRVEREVRSLVWRDCWLDLQWHVRLTDPVDGCGGFEDMVATLMTRPLPMDRPRWEMLVVPGAGPEGPGVVLRVHHSVVDGVAGVRLAQDLFGEEPPSRATSPEAVTAPRRPWVVRLRHASRGARRVGAVFRASVPRTALLGPIGPRRGVVFADVEVAALAAAAKCVGGTVNDALLAAVAGAAEAALRADGRDVPLVLPASVPVALPDRGRSGNAVGVMMVPLRTGVADVMERLAAIAVVTGAAKTAARAQGTFELTRSRWGSRLFARLARHQRFIALFATNVRGPERPLSVAGAPLIMAWPVAPIQGNVRLGFAAMSYAGRLGVAVHGDAEHVRVDAAGHALSQELSALAAGGTARAPRR</sequence>
<comment type="catalytic activity">
    <reaction evidence="10">
        <text>an acyl-CoA + a 1,2-diacyl-sn-glycerol = a triacyl-sn-glycerol + CoA</text>
        <dbReference type="Rhea" id="RHEA:10868"/>
        <dbReference type="ChEBI" id="CHEBI:17815"/>
        <dbReference type="ChEBI" id="CHEBI:57287"/>
        <dbReference type="ChEBI" id="CHEBI:58342"/>
        <dbReference type="ChEBI" id="CHEBI:64615"/>
        <dbReference type="EC" id="2.3.1.20"/>
    </reaction>
</comment>
<dbReference type="PANTHER" id="PTHR31650:SF1">
    <property type="entry name" value="WAX ESTER SYNTHASE_DIACYLGLYCEROL ACYLTRANSFERASE 4-RELATED"/>
    <property type="match status" value="1"/>
</dbReference>
<dbReference type="InterPro" id="IPR004255">
    <property type="entry name" value="O-acyltransferase_WSD1_N"/>
</dbReference>
<keyword evidence="8" id="KW-0443">Lipid metabolism</keyword>
<evidence type="ECO:0000256" key="9">
    <source>
        <dbReference type="ARBA" id="ARBA00023315"/>
    </source>
</evidence>
<dbReference type="InterPro" id="IPR045034">
    <property type="entry name" value="O-acyltransferase_WSD1-like"/>
</dbReference>
<comment type="similarity">
    <text evidence="3">Belongs to the long-chain O-acyltransferase family.</text>
</comment>
<name>A0ABP9FPJ9_9ACTN</name>
<dbReference type="SUPFAM" id="SSF52777">
    <property type="entry name" value="CoA-dependent acyltransferases"/>
    <property type="match status" value="1"/>
</dbReference>
<dbReference type="Gene3D" id="3.30.559.30">
    <property type="entry name" value="Nonribosomal peptide synthetase, condensation domain"/>
    <property type="match status" value="1"/>
</dbReference>
<dbReference type="EC" id="2.3.1.20" evidence="4"/>
<organism evidence="14 15">
    <name type="scientific">Tessaracoccus lubricantis</name>
    <dbReference type="NCBI Taxonomy" id="545543"/>
    <lineage>
        <taxon>Bacteria</taxon>
        <taxon>Bacillati</taxon>
        <taxon>Actinomycetota</taxon>
        <taxon>Actinomycetes</taxon>
        <taxon>Propionibacteriales</taxon>
        <taxon>Propionibacteriaceae</taxon>
        <taxon>Tessaracoccus</taxon>
    </lineage>
</organism>
<evidence type="ECO:0000256" key="6">
    <source>
        <dbReference type="ARBA" id="ARBA00022679"/>
    </source>
</evidence>
<evidence type="ECO:0000256" key="3">
    <source>
        <dbReference type="ARBA" id="ARBA00009587"/>
    </source>
</evidence>
<proteinExistence type="inferred from homology"/>
<dbReference type="RefSeq" id="WP_345582391.1">
    <property type="nucleotide sequence ID" value="NZ_BAABLV010000031.1"/>
</dbReference>
<accession>A0ABP9FPJ9</accession>
<evidence type="ECO:0000256" key="2">
    <source>
        <dbReference type="ARBA" id="ARBA00005189"/>
    </source>
</evidence>
<feature type="domain" description="O-acyltransferase WSD1 C-terminal" evidence="13">
    <location>
        <begin position="296"/>
        <end position="419"/>
    </location>
</feature>